<feature type="domain" description="ATP-dependent DNA ligase family profile" evidence="3">
    <location>
        <begin position="1"/>
        <end position="40"/>
    </location>
</feature>
<evidence type="ECO:0000256" key="2">
    <source>
        <dbReference type="ARBA" id="ARBA00022598"/>
    </source>
</evidence>
<evidence type="ECO:0000259" key="3">
    <source>
        <dbReference type="PROSITE" id="PS50160"/>
    </source>
</evidence>
<evidence type="ECO:0000256" key="1">
    <source>
        <dbReference type="ARBA" id="ARBA00007572"/>
    </source>
</evidence>
<dbReference type="GO" id="GO:0006281">
    <property type="term" value="P:DNA repair"/>
    <property type="evidence" value="ECO:0007669"/>
    <property type="project" value="InterPro"/>
</dbReference>
<dbReference type="SUPFAM" id="SSF50249">
    <property type="entry name" value="Nucleic acid-binding proteins"/>
    <property type="match status" value="1"/>
</dbReference>
<dbReference type="GO" id="GO:0005739">
    <property type="term" value="C:mitochondrion"/>
    <property type="evidence" value="ECO:0007669"/>
    <property type="project" value="TreeGrafter"/>
</dbReference>
<dbReference type="GO" id="GO:0005634">
    <property type="term" value="C:nucleus"/>
    <property type="evidence" value="ECO:0007669"/>
    <property type="project" value="TreeGrafter"/>
</dbReference>
<evidence type="ECO:0000313" key="4">
    <source>
        <dbReference type="EMBL" id="KAJ7386244.1"/>
    </source>
</evidence>
<protein>
    <submittedName>
        <fullName evidence="4">tRNA ligase</fullName>
    </submittedName>
</protein>
<dbReference type="Proteomes" id="UP001163046">
    <property type="component" value="Unassembled WGS sequence"/>
</dbReference>
<proteinExistence type="inferred from homology"/>
<dbReference type="GO" id="GO:0003910">
    <property type="term" value="F:DNA ligase (ATP) activity"/>
    <property type="evidence" value="ECO:0007669"/>
    <property type="project" value="InterPro"/>
</dbReference>
<accession>A0A9W9ZUJ5</accession>
<name>A0A9W9ZUJ5_9CNID</name>
<dbReference type="GO" id="GO:0006310">
    <property type="term" value="P:DNA recombination"/>
    <property type="evidence" value="ECO:0007669"/>
    <property type="project" value="InterPro"/>
</dbReference>
<evidence type="ECO:0000313" key="5">
    <source>
        <dbReference type="Proteomes" id="UP001163046"/>
    </source>
</evidence>
<dbReference type="InterPro" id="IPR012310">
    <property type="entry name" value="DNA_ligase_ATP-dep_cent"/>
</dbReference>
<dbReference type="PANTHER" id="PTHR45674:SF4">
    <property type="entry name" value="DNA LIGASE 1"/>
    <property type="match status" value="1"/>
</dbReference>
<organism evidence="4 5">
    <name type="scientific">Desmophyllum pertusum</name>
    <dbReference type="NCBI Taxonomy" id="174260"/>
    <lineage>
        <taxon>Eukaryota</taxon>
        <taxon>Metazoa</taxon>
        <taxon>Cnidaria</taxon>
        <taxon>Anthozoa</taxon>
        <taxon>Hexacorallia</taxon>
        <taxon>Scleractinia</taxon>
        <taxon>Caryophylliina</taxon>
        <taxon>Caryophylliidae</taxon>
        <taxon>Desmophyllum</taxon>
    </lineage>
</organism>
<dbReference type="OrthoDB" id="206088at2759"/>
<dbReference type="Gene3D" id="2.40.50.140">
    <property type="entry name" value="Nucleic acid-binding proteins"/>
    <property type="match status" value="1"/>
</dbReference>
<dbReference type="InterPro" id="IPR050191">
    <property type="entry name" value="ATP-dep_DNA_ligase"/>
</dbReference>
<dbReference type="AlphaFoldDB" id="A0A9W9ZUJ5"/>
<dbReference type="InterPro" id="IPR012340">
    <property type="entry name" value="NA-bd_OB-fold"/>
</dbReference>
<dbReference type="PANTHER" id="PTHR45674">
    <property type="entry name" value="DNA LIGASE 1/3 FAMILY MEMBER"/>
    <property type="match status" value="1"/>
</dbReference>
<comment type="caution">
    <text evidence="4">The sequence shown here is derived from an EMBL/GenBank/DDBJ whole genome shotgun (WGS) entry which is preliminary data.</text>
</comment>
<dbReference type="GO" id="GO:1903461">
    <property type="term" value="P:Okazaki fragment processing involved in mitotic DNA replication"/>
    <property type="evidence" value="ECO:0007669"/>
    <property type="project" value="TreeGrafter"/>
</dbReference>
<feature type="non-terminal residue" evidence="4">
    <location>
        <position position="1"/>
    </location>
</feature>
<keyword evidence="5" id="KW-1185">Reference proteome</keyword>
<sequence>LKKDYLAGVGDTLDVVVIGGYLGKGKRTGSYGGYLLACYDPENEEFQTICKVRYKP</sequence>
<reference evidence="4" key="1">
    <citation type="submission" date="2023-01" db="EMBL/GenBank/DDBJ databases">
        <title>Genome assembly of the deep-sea coral Lophelia pertusa.</title>
        <authorList>
            <person name="Herrera S."/>
            <person name="Cordes E."/>
        </authorList>
    </citation>
    <scope>NUCLEOTIDE SEQUENCE</scope>
    <source>
        <strain evidence="4">USNM1676648</strain>
        <tissue evidence="4">Polyp</tissue>
    </source>
</reference>
<keyword evidence="2 4" id="KW-0436">Ligase</keyword>
<dbReference type="GO" id="GO:0005524">
    <property type="term" value="F:ATP binding"/>
    <property type="evidence" value="ECO:0007669"/>
    <property type="project" value="InterPro"/>
</dbReference>
<comment type="similarity">
    <text evidence="1">Belongs to the ATP-dependent DNA ligase family.</text>
</comment>
<gene>
    <name evidence="4" type="primary">LIG1_1</name>
    <name evidence="4" type="ORF">OS493_010644</name>
</gene>
<dbReference type="EMBL" id="MU825877">
    <property type="protein sequence ID" value="KAJ7386244.1"/>
    <property type="molecule type" value="Genomic_DNA"/>
</dbReference>
<dbReference type="PROSITE" id="PS50160">
    <property type="entry name" value="DNA_LIGASE_A3"/>
    <property type="match status" value="1"/>
</dbReference>